<feature type="active site" description="Tele-AMP-histidine intermediate" evidence="1">
    <location>
        <position position="164"/>
    </location>
</feature>
<dbReference type="PROSITE" id="PS51084">
    <property type="entry name" value="HIT_2"/>
    <property type="match status" value="1"/>
</dbReference>
<dbReference type="PANTHER" id="PTHR46648:SF2">
    <property type="entry name" value="HIT DOMAIN-CONTAINING PROTEIN"/>
    <property type="match status" value="1"/>
</dbReference>
<evidence type="ECO:0000259" key="4">
    <source>
        <dbReference type="PROSITE" id="PS51084"/>
    </source>
</evidence>
<dbReference type="InterPro" id="IPR011146">
    <property type="entry name" value="HIT-like"/>
</dbReference>
<dbReference type="GO" id="GO:0003824">
    <property type="term" value="F:catalytic activity"/>
    <property type="evidence" value="ECO:0007669"/>
    <property type="project" value="InterPro"/>
</dbReference>
<evidence type="ECO:0000313" key="5">
    <source>
        <dbReference type="EMBL" id="KAF4234227.1"/>
    </source>
</evidence>
<dbReference type="AlphaFoldDB" id="A0A8H4M9U5"/>
<gene>
    <name evidence="5" type="ORF">CNMCM6805_008797</name>
</gene>
<dbReference type="InterPro" id="IPR001310">
    <property type="entry name" value="Histidine_triad_HIT"/>
</dbReference>
<feature type="domain" description="HIT" evidence="4">
    <location>
        <begin position="41"/>
        <end position="177"/>
    </location>
</feature>
<dbReference type="GO" id="GO:0009117">
    <property type="term" value="P:nucleotide metabolic process"/>
    <property type="evidence" value="ECO:0007669"/>
    <property type="project" value="TreeGrafter"/>
</dbReference>
<feature type="short sequence motif" description="Histidine triad motif" evidence="2 3">
    <location>
        <begin position="162"/>
        <end position="166"/>
    </location>
</feature>
<keyword evidence="6" id="KW-1185">Reference proteome</keyword>
<dbReference type="Gene3D" id="3.30.428.10">
    <property type="entry name" value="HIT-like"/>
    <property type="match status" value="1"/>
</dbReference>
<name>A0A8H4M9U5_9EURO</name>
<evidence type="ECO:0000256" key="2">
    <source>
        <dbReference type="PIRSR" id="PIRSR601310-3"/>
    </source>
</evidence>
<dbReference type="PROSITE" id="PS00892">
    <property type="entry name" value="HIT_1"/>
    <property type="match status" value="1"/>
</dbReference>
<dbReference type="InterPro" id="IPR019808">
    <property type="entry name" value="Histidine_triad_CS"/>
</dbReference>
<organism evidence="5 6">
    <name type="scientific">Aspergillus fumigatiaffinis</name>
    <dbReference type="NCBI Taxonomy" id="340414"/>
    <lineage>
        <taxon>Eukaryota</taxon>
        <taxon>Fungi</taxon>
        <taxon>Dikarya</taxon>
        <taxon>Ascomycota</taxon>
        <taxon>Pezizomycotina</taxon>
        <taxon>Eurotiomycetes</taxon>
        <taxon>Eurotiomycetidae</taxon>
        <taxon>Eurotiales</taxon>
        <taxon>Aspergillaceae</taxon>
        <taxon>Aspergillus</taxon>
        <taxon>Aspergillus subgen. Fumigati</taxon>
    </lineage>
</organism>
<protein>
    <recommendedName>
        <fullName evidence="4">HIT domain-containing protein</fullName>
    </recommendedName>
</protein>
<proteinExistence type="predicted"/>
<comment type="caution">
    <text evidence="5">The sequence shown here is derived from an EMBL/GenBank/DDBJ whole genome shotgun (WGS) entry which is preliminary data.</text>
</comment>
<dbReference type="PANTHER" id="PTHR46648">
    <property type="entry name" value="HIT FAMILY PROTEIN 1"/>
    <property type="match status" value="1"/>
</dbReference>
<reference evidence="5" key="2">
    <citation type="submission" date="2020-04" db="EMBL/GenBank/DDBJ databases">
        <authorList>
            <person name="Santos R.A.C."/>
            <person name="Steenwyk J.L."/>
            <person name="Rivero-Menendez O."/>
            <person name="Mead M.E."/>
            <person name="Silva L.P."/>
            <person name="Bastos R.W."/>
            <person name="Alastruey-Izquierdo A."/>
            <person name="Goldman G.H."/>
            <person name="Rokas A."/>
        </authorList>
    </citation>
    <scope>NUCLEOTIDE SEQUENCE</scope>
    <source>
        <strain evidence="5">CNM-CM6805</strain>
    </source>
</reference>
<evidence type="ECO:0000256" key="3">
    <source>
        <dbReference type="PROSITE-ProRule" id="PRU00464"/>
    </source>
</evidence>
<evidence type="ECO:0000256" key="1">
    <source>
        <dbReference type="PIRSR" id="PIRSR601310-1"/>
    </source>
</evidence>
<dbReference type="InterPro" id="IPR036265">
    <property type="entry name" value="HIT-like_sf"/>
</dbReference>
<dbReference type="Pfam" id="PF01230">
    <property type="entry name" value="HIT"/>
    <property type="match status" value="1"/>
</dbReference>
<evidence type="ECO:0000313" key="6">
    <source>
        <dbReference type="Proteomes" id="UP000653565"/>
    </source>
</evidence>
<sequence length="242" mass="27011">MTVPSSSASCPFCRIAAAYPPIPPSTFHPRQKYDGAHGSDIIPTDPTQETHAHIVLSTPYVLAFLDIMPLTRGHVLLVTRNHYEKLKDMGVEVSREVSISSNLLPRGYMSKILKDAVAQIGQWLPIISRVVMRTVFGTEAESDWSWNIVQNNGIRAAQQVPHVHFHVIPRPPLDPAPTAAKMSFVMFGRGQRDELEDGEGETLAKALREELAKEVRRVEEREGVDLNVAATDVRYQRIKGKL</sequence>
<dbReference type="EMBL" id="JAAAPX010000070">
    <property type="protein sequence ID" value="KAF4234227.1"/>
    <property type="molecule type" value="Genomic_DNA"/>
</dbReference>
<reference evidence="5" key="1">
    <citation type="journal article" date="2020" name="bioRxiv">
        <title>Genomic and phenotypic heterogeneity of clinical isolates of the human pathogens Aspergillus fumigatus, Aspergillus lentulus and Aspergillus fumigatiaffinis.</title>
        <authorList>
            <person name="dos Santos R.A.C."/>
            <person name="Steenwyk J.L."/>
            <person name="Rivero-Menendez O."/>
            <person name="Mead M.E."/>
            <person name="Silva L.P."/>
            <person name="Bastos R.W."/>
            <person name="Alastruey-Izquierdo A."/>
            <person name="Goldman G.H."/>
            <person name="Rokas A."/>
        </authorList>
    </citation>
    <scope>NUCLEOTIDE SEQUENCE</scope>
    <source>
        <strain evidence="5">CNM-CM6805</strain>
    </source>
</reference>
<dbReference type="OrthoDB" id="1915375at2759"/>
<dbReference type="SUPFAM" id="SSF54197">
    <property type="entry name" value="HIT-like"/>
    <property type="match status" value="1"/>
</dbReference>
<dbReference type="Proteomes" id="UP000653565">
    <property type="component" value="Unassembled WGS sequence"/>
</dbReference>
<accession>A0A8H4M9U5</accession>